<organism evidence="2 3">
    <name type="scientific">Gasterosteus aculeatus aculeatus</name>
    <name type="common">three-spined stickleback</name>
    <dbReference type="NCBI Taxonomy" id="481459"/>
    <lineage>
        <taxon>Eukaryota</taxon>
        <taxon>Metazoa</taxon>
        <taxon>Chordata</taxon>
        <taxon>Craniata</taxon>
        <taxon>Vertebrata</taxon>
        <taxon>Euteleostomi</taxon>
        <taxon>Actinopterygii</taxon>
        <taxon>Neopterygii</taxon>
        <taxon>Teleostei</taxon>
        <taxon>Neoteleostei</taxon>
        <taxon>Acanthomorphata</taxon>
        <taxon>Eupercaria</taxon>
        <taxon>Perciformes</taxon>
        <taxon>Cottioidei</taxon>
        <taxon>Gasterosteales</taxon>
        <taxon>Gasterosteidae</taxon>
        <taxon>Gasterosteus</taxon>
    </lineage>
</organism>
<dbReference type="InterPro" id="IPR000477">
    <property type="entry name" value="RT_dom"/>
</dbReference>
<reference evidence="2 3" key="1">
    <citation type="journal article" date="2021" name="G3 (Bethesda)">
        <title>Improved contiguity of the threespine stickleback genome using long-read sequencing.</title>
        <authorList>
            <person name="Nath S."/>
            <person name="Shaw D.E."/>
            <person name="White M.A."/>
        </authorList>
    </citation>
    <scope>NUCLEOTIDE SEQUENCE [LARGE SCALE GENOMIC DNA]</scope>
    <source>
        <strain evidence="2 3">Lake Benthic</strain>
    </source>
</reference>
<evidence type="ECO:0000259" key="1">
    <source>
        <dbReference type="PROSITE" id="PS50878"/>
    </source>
</evidence>
<evidence type="ECO:0000313" key="2">
    <source>
        <dbReference type="Ensembl" id="ENSGACP00000032150.1"/>
    </source>
</evidence>
<protein>
    <recommendedName>
        <fullName evidence="1">Reverse transcriptase domain-containing protein</fullName>
    </recommendedName>
</protein>
<proteinExistence type="predicted"/>
<dbReference type="CDD" id="cd01650">
    <property type="entry name" value="RT_nLTR_like"/>
    <property type="match status" value="1"/>
</dbReference>
<dbReference type="Pfam" id="PF00078">
    <property type="entry name" value="RVT_1"/>
    <property type="match status" value="1"/>
</dbReference>
<dbReference type="PANTHER" id="PTHR33332">
    <property type="entry name" value="REVERSE TRANSCRIPTASE DOMAIN-CONTAINING PROTEIN"/>
    <property type="match status" value="1"/>
</dbReference>
<reference evidence="2" key="2">
    <citation type="submission" date="2025-08" db="UniProtKB">
        <authorList>
            <consortium name="Ensembl"/>
        </authorList>
    </citation>
    <scope>IDENTIFICATION</scope>
</reference>
<sequence>MRATMRASERRWRKYKRPDDLLEFQSLLSSFSASISAAKSSFYQSKIESSFSNPKKLFSIFSNLLEPPTPPPPSTLLPGDFVNYFTKKIADIRSSFSNPPPTSRVPPTSPLSPSLPSFTALSPNQILTLVTSARPTTCPLDPIPSHLLQSIAPDLLPFLTFLINNALSSGCFPNSLKEARVNPLLKKPTLNPSEENNYRPVSLLPFLSKTLERAIFNQLSSYLHCNNLLDPHQSGFKAGHSTETALLAVSEQLHTARAASLSSVLILLDLSAAFDTVNHQILISSLQELGVTGSALSLLSSYLDGRTYRVTWRGSVSEPCPLTTGVPQGSVLGPLLFSLYTNSLGAVIRSHGFSYHSYADDTQLILSFPHSDTQVAARISACLTDISQWMSAHHLKINPDKTELLLFPGKDSLTQDLTVNFGNSVLTPTSTAKNLGVTLDNQLSLTPNIAATTRSCRYTLYNIRRIRPLLTQKAAQVLIQALVISRLDYCNSLLAGLPATAIRPLQLIQNAAARLVFNLPKFSHTTPLLRSLHWLPVAARIQFKTLVLTYHAVNGSGPAYIQDMVKPYIPTRTLRSASAKLLVPPSLRAKHSTRSRLFAVLAPKWWNALSEDIRTAESLHIFRRKLKTHLFRLYLD</sequence>
<dbReference type="GeneTree" id="ENSGT01040000240375"/>
<feature type="domain" description="Reverse transcriptase" evidence="1">
    <location>
        <begin position="165"/>
        <end position="439"/>
    </location>
</feature>
<dbReference type="Ensembl" id="ENSGACT00000065161.1">
    <property type="protein sequence ID" value="ENSGACP00000032150.1"/>
    <property type="gene ID" value="ENSGACG00000036356.1"/>
</dbReference>
<name>A0AAQ4NZX9_GASAC</name>
<dbReference type="AlphaFoldDB" id="A0AAQ4NZX9"/>
<dbReference type="InterPro" id="IPR043502">
    <property type="entry name" value="DNA/RNA_pol_sf"/>
</dbReference>
<dbReference type="PROSITE" id="PS50878">
    <property type="entry name" value="RT_POL"/>
    <property type="match status" value="1"/>
</dbReference>
<dbReference type="SUPFAM" id="SSF56672">
    <property type="entry name" value="DNA/RNA polymerases"/>
    <property type="match status" value="1"/>
</dbReference>
<accession>A0AAQ4NZX9</accession>
<dbReference type="Proteomes" id="UP000007635">
    <property type="component" value="Chromosome Y"/>
</dbReference>
<keyword evidence="3" id="KW-1185">Reference proteome</keyword>
<evidence type="ECO:0000313" key="3">
    <source>
        <dbReference type="Proteomes" id="UP000007635"/>
    </source>
</evidence>
<reference evidence="2" key="3">
    <citation type="submission" date="2025-09" db="UniProtKB">
        <authorList>
            <consortium name="Ensembl"/>
        </authorList>
    </citation>
    <scope>IDENTIFICATION</scope>
</reference>